<gene>
    <name evidence="1" type="ORF">GX50_06970</name>
</gene>
<dbReference type="VEuPathDB" id="FungiDB:EMCG_04200"/>
<keyword evidence="2" id="KW-1185">Reference proteome</keyword>
<sequence>MGEHNLCRLPLDETLVAGVSQLLDSDGVPNVLCGNFLLTDASFAVLDDLVLRAQKILEDAGLQLCSDLECIVVTVRSRPPPTSHFHLETQDVHVYLYPQSQVLPNISDLKNAGDGQIISASDPSLPRWQMGYGQGAFASEFNCVRVPSATCFVEASLINFVRQARKKDYQCPLDLHYLGCATYMIEYAYPGGYLDLDSLQPVFREFLVDGFLKNSMASFVAARERLMASEI</sequence>
<protein>
    <submittedName>
        <fullName evidence="1">Uncharacterized protein</fullName>
    </submittedName>
</protein>
<dbReference type="EMBL" id="PDND01000183">
    <property type="protein sequence ID" value="PGH30253.1"/>
    <property type="molecule type" value="Genomic_DNA"/>
</dbReference>
<accession>A0A2B7ZAN2</accession>
<dbReference type="AlphaFoldDB" id="A0A2B7ZAN2"/>
<reference evidence="1 2" key="1">
    <citation type="submission" date="2017-10" db="EMBL/GenBank/DDBJ databases">
        <title>Comparative genomics in systemic dimorphic fungi from Ajellomycetaceae.</title>
        <authorList>
            <person name="Munoz J.F."/>
            <person name="Mcewen J.G."/>
            <person name="Clay O.K."/>
            <person name="Cuomo C.A."/>
        </authorList>
    </citation>
    <scope>NUCLEOTIDE SEQUENCE [LARGE SCALE GENOMIC DNA]</scope>
    <source>
        <strain evidence="1 2">UAMH4076</strain>
    </source>
</reference>
<proteinExistence type="predicted"/>
<organism evidence="1 2">
    <name type="scientific">[Emmonsia] crescens</name>
    <dbReference type="NCBI Taxonomy" id="73230"/>
    <lineage>
        <taxon>Eukaryota</taxon>
        <taxon>Fungi</taxon>
        <taxon>Dikarya</taxon>
        <taxon>Ascomycota</taxon>
        <taxon>Pezizomycotina</taxon>
        <taxon>Eurotiomycetes</taxon>
        <taxon>Eurotiomycetidae</taxon>
        <taxon>Onygenales</taxon>
        <taxon>Ajellomycetaceae</taxon>
        <taxon>Emergomyces</taxon>
    </lineage>
</organism>
<evidence type="ECO:0000313" key="1">
    <source>
        <dbReference type="EMBL" id="PGH30253.1"/>
    </source>
</evidence>
<comment type="caution">
    <text evidence="1">The sequence shown here is derived from an EMBL/GenBank/DDBJ whole genome shotgun (WGS) entry which is preliminary data.</text>
</comment>
<name>A0A2B7ZAN2_9EURO</name>
<evidence type="ECO:0000313" key="2">
    <source>
        <dbReference type="Proteomes" id="UP000226031"/>
    </source>
</evidence>
<dbReference type="Proteomes" id="UP000226031">
    <property type="component" value="Unassembled WGS sequence"/>
</dbReference>